<accession>A0A0L0FVD3</accession>
<dbReference type="SUPFAM" id="SSF48371">
    <property type="entry name" value="ARM repeat"/>
    <property type="match status" value="1"/>
</dbReference>
<dbReference type="GeneID" id="25907359"/>
<dbReference type="EMBL" id="KQ242107">
    <property type="protein sequence ID" value="KNC80792.1"/>
    <property type="molecule type" value="Genomic_DNA"/>
</dbReference>
<dbReference type="Proteomes" id="UP000054560">
    <property type="component" value="Unassembled WGS sequence"/>
</dbReference>
<dbReference type="RefSeq" id="XP_014154694.1">
    <property type="nucleotide sequence ID" value="XM_014299219.1"/>
</dbReference>
<evidence type="ECO:0000313" key="2">
    <source>
        <dbReference type="EMBL" id="KNC80792.1"/>
    </source>
</evidence>
<keyword evidence="3" id="KW-1185">Reference proteome</keyword>
<dbReference type="AlphaFoldDB" id="A0A0L0FVD3"/>
<dbReference type="Gene3D" id="1.25.10.10">
    <property type="entry name" value="Leucine-rich Repeat Variant"/>
    <property type="match status" value="1"/>
</dbReference>
<dbReference type="OrthoDB" id="431626at2759"/>
<evidence type="ECO:0000256" key="1">
    <source>
        <dbReference type="SAM" id="MobiDB-lite"/>
    </source>
</evidence>
<evidence type="ECO:0000313" key="3">
    <source>
        <dbReference type="Proteomes" id="UP000054560"/>
    </source>
</evidence>
<dbReference type="InterPro" id="IPR011989">
    <property type="entry name" value="ARM-like"/>
</dbReference>
<organism evidence="2 3">
    <name type="scientific">Sphaeroforma arctica JP610</name>
    <dbReference type="NCBI Taxonomy" id="667725"/>
    <lineage>
        <taxon>Eukaryota</taxon>
        <taxon>Ichthyosporea</taxon>
        <taxon>Ichthyophonida</taxon>
        <taxon>Sphaeroforma</taxon>
    </lineage>
</organism>
<feature type="region of interest" description="Disordered" evidence="1">
    <location>
        <begin position="183"/>
        <end position="222"/>
    </location>
</feature>
<name>A0A0L0FVD3_9EUKA</name>
<dbReference type="STRING" id="667725.A0A0L0FVD3"/>
<protein>
    <submittedName>
        <fullName evidence="2">Uncharacterized protein</fullName>
    </submittedName>
</protein>
<sequence length="267" mass="29232">MYLSHAHAQLIAANAIEPIVAFVARVLSMPSDSAGTLVGRLIIKLVKKVDLGEYMLPMLNTALQKLSSVSFILYEQTLVVMFAQMMLADLSWCLGFLTSQTVDVVSGNTPYLSPVGVNHKGETVTRTVSGFELVMAKWVESQQMFSGRFDVNTALVALSQLCSSTDPAVQKLLNEELLHRQYEQEQGSDGWEEDGSGDEDDGEDGWEDAPSGKNSSPFAPASDYTNLSDALFSGGLMDDVDDQVVEDPEILKDPLFKLDIKVRQRCA</sequence>
<proteinExistence type="predicted"/>
<reference evidence="2 3" key="1">
    <citation type="submission" date="2011-02" db="EMBL/GenBank/DDBJ databases">
        <title>The Genome Sequence of Sphaeroforma arctica JP610.</title>
        <authorList>
            <consortium name="The Broad Institute Genome Sequencing Platform"/>
            <person name="Russ C."/>
            <person name="Cuomo C."/>
            <person name="Young S.K."/>
            <person name="Zeng Q."/>
            <person name="Gargeya S."/>
            <person name="Alvarado L."/>
            <person name="Berlin A."/>
            <person name="Chapman S.B."/>
            <person name="Chen Z."/>
            <person name="Freedman E."/>
            <person name="Gellesch M."/>
            <person name="Goldberg J."/>
            <person name="Griggs A."/>
            <person name="Gujja S."/>
            <person name="Heilman E."/>
            <person name="Heiman D."/>
            <person name="Howarth C."/>
            <person name="Mehta T."/>
            <person name="Neiman D."/>
            <person name="Pearson M."/>
            <person name="Roberts A."/>
            <person name="Saif S."/>
            <person name="Shea T."/>
            <person name="Shenoy N."/>
            <person name="Sisk P."/>
            <person name="Stolte C."/>
            <person name="Sykes S."/>
            <person name="White J."/>
            <person name="Yandava C."/>
            <person name="Burger G."/>
            <person name="Gray M.W."/>
            <person name="Holland P.W.H."/>
            <person name="King N."/>
            <person name="Lang F.B.F."/>
            <person name="Roger A.J."/>
            <person name="Ruiz-Trillo I."/>
            <person name="Haas B."/>
            <person name="Nusbaum C."/>
            <person name="Birren B."/>
        </authorList>
    </citation>
    <scope>NUCLEOTIDE SEQUENCE [LARGE SCALE GENOMIC DNA]</scope>
    <source>
        <strain evidence="2 3">JP610</strain>
    </source>
</reference>
<feature type="compositionally biased region" description="Acidic residues" evidence="1">
    <location>
        <begin position="190"/>
        <end position="207"/>
    </location>
</feature>
<feature type="compositionally biased region" description="Polar residues" evidence="1">
    <location>
        <begin position="212"/>
        <end position="222"/>
    </location>
</feature>
<gene>
    <name evidence="2" type="ORF">SARC_06855</name>
</gene>
<dbReference type="InterPro" id="IPR016024">
    <property type="entry name" value="ARM-type_fold"/>
</dbReference>